<evidence type="ECO:0000256" key="4">
    <source>
        <dbReference type="PROSITE-ProRule" id="PRU00325"/>
    </source>
</evidence>
<comment type="caution">
    <text evidence="6">The sequence shown here is derived from an EMBL/GenBank/DDBJ whole genome shotgun (WGS) entry which is preliminary data.</text>
</comment>
<dbReference type="Proteomes" id="UP000245207">
    <property type="component" value="Unassembled WGS sequence"/>
</dbReference>
<feature type="domain" description="SWIM-type" evidence="5">
    <location>
        <begin position="385"/>
        <end position="421"/>
    </location>
</feature>
<reference evidence="6 7" key="1">
    <citation type="journal article" date="2018" name="Mol. Plant">
        <title>The genome of Artemisia annua provides insight into the evolution of Asteraceae family and artemisinin biosynthesis.</title>
        <authorList>
            <person name="Shen Q."/>
            <person name="Zhang L."/>
            <person name="Liao Z."/>
            <person name="Wang S."/>
            <person name="Yan T."/>
            <person name="Shi P."/>
            <person name="Liu M."/>
            <person name="Fu X."/>
            <person name="Pan Q."/>
            <person name="Wang Y."/>
            <person name="Lv Z."/>
            <person name="Lu X."/>
            <person name="Zhang F."/>
            <person name="Jiang W."/>
            <person name="Ma Y."/>
            <person name="Chen M."/>
            <person name="Hao X."/>
            <person name="Li L."/>
            <person name="Tang Y."/>
            <person name="Lv G."/>
            <person name="Zhou Y."/>
            <person name="Sun X."/>
            <person name="Brodelius P.E."/>
            <person name="Rose J.K.C."/>
            <person name="Tang K."/>
        </authorList>
    </citation>
    <scope>NUCLEOTIDE SEQUENCE [LARGE SCALE GENOMIC DNA]</scope>
    <source>
        <strain evidence="7">cv. Huhao1</strain>
        <tissue evidence="6">Leaf</tissue>
    </source>
</reference>
<dbReference type="GO" id="GO:0008270">
    <property type="term" value="F:zinc ion binding"/>
    <property type="evidence" value="ECO:0007669"/>
    <property type="project" value="UniProtKB-KW"/>
</dbReference>
<dbReference type="PANTHER" id="PTHR47718">
    <property type="entry name" value="OS01G0519700 PROTEIN"/>
    <property type="match status" value="1"/>
</dbReference>
<evidence type="ECO:0000313" key="6">
    <source>
        <dbReference type="EMBL" id="PWA99404.1"/>
    </source>
</evidence>
<dbReference type="InterPro" id="IPR006564">
    <property type="entry name" value="Znf_PMZ"/>
</dbReference>
<gene>
    <name evidence="6" type="ORF">CTI12_AA009000</name>
</gene>
<evidence type="ECO:0000256" key="1">
    <source>
        <dbReference type="ARBA" id="ARBA00022723"/>
    </source>
</evidence>
<dbReference type="OrthoDB" id="693193at2759"/>
<name>A0A2U1QN19_ARTAN</name>
<dbReference type="SMART" id="SM00575">
    <property type="entry name" value="ZnF_PMZ"/>
    <property type="match status" value="1"/>
</dbReference>
<evidence type="ECO:0000259" key="5">
    <source>
        <dbReference type="PROSITE" id="PS50966"/>
    </source>
</evidence>
<dbReference type="InterPro" id="IPR004330">
    <property type="entry name" value="FAR1_DNA_bnd_dom"/>
</dbReference>
<keyword evidence="1" id="KW-0479">Metal-binding</keyword>
<sequence length="610" mass="69434">MDPDSPVLYYTPQTVIDLSAPTCATRSEANIYHGLANAPADVVFMILDPATGIADDEFKASIIKRYSDKSQRLFERTRDPVKPWLPERGSADGVLEASLLKRHCKEPGESSEIVVADLSSPTTDNGYEPVPYSVGIVKEKAGEKLWIPDILVGEKPAYGMMYHILEQAYEYYKDYAKRSGFEVRLGQQYISKKNKDNNLDLKYFVCSKEGSNPAPKVGAKPNKRKHPSKRTDCKAVFHVKIEPEEFEALWEHLLVDFDLKILQWLLDMYNLRHKWIPAYYRDELMSGLKCTSFSVVGCQRFAQRKNDHDSQCTIPDFHTEPQIEKEAYELYTRSIFFVVQTEIYASVIAYFDSGKKYVIQDTGEDEQISRRHHIVKGKPLYDVFYEALCKPGEDLYQCSCKHLESYGLLCRHIFYVLRLSKVKNFSKKYVLRRWSKDSLPPASVIQATGDSHDMILHEIFRSVEYCVNRYADDPEIIQKFRDHQVQLMAKADSDVPIPKMTNKRDMIASILGVSIKGSRKRIKSSVERSLNTSGKHRNKNCTTCKSSMNDHNQAKCNAIKAQIAAKKASDKAAAKEMKQKAILVAKNAKLAEKTAARKAKLAEKTACVVT</sequence>
<protein>
    <submittedName>
        <fullName evidence="6">FAR1 DNA binding domain, Zinc finger, SWIM-type, MULE transposase domain, FHY3/FAR1 family</fullName>
    </submittedName>
</protein>
<evidence type="ECO:0000313" key="7">
    <source>
        <dbReference type="Proteomes" id="UP000245207"/>
    </source>
</evidence>
<keyword evidence="7" id="KW-1185">Reference proteome</keyword>
<dbReference type="PANTHER" id="PTHR47718:SF17">
    <property type="entry name" value="PROTEIN FAR1-RELATED SEQUENCE 5-LIKE"/>
    <property type="match status" value="1"/>
</dbReference>
<organism evidence="6 7">
    <name type="scientific">Artemisia annua</name>
    <name type="common">Sweet wormwood</name>
    <dbReference type="NCBI Taxonomy" id="35608"/>
    <lineage>
        <taxon>Eukaryota</taxon>
        <taxon>Viridiplantae</taxon>
        <taxon>Streptophyta</taxon>
        <taxon>Embryophyta</taxon>
        <taxon>Tracheophyta</taxon>
        <taxon>Spermatophyta</taxon>
        <taxon>Magnoliopsida</taxon>
        <taxon>eudicotyledons</taxon>
        <taxon>Gunneridae</taxon>
        <taxon>Pentapetalae</taxon>
        <taxon>asterids</taxon>
        <taxon>campanulids</taxon>
        <taxon>Asterales</taxon>
        <taxon>Asteraceae</taxon>
        <taxon>Asteroideae</taxon>
        <taxon>Anthemideae</taxon>
        <taxon>Artemisiinae</taxon>
        <taxon>Artemisia</taxon>
    </lineage>
</organism>
<keyword evidence="2 4" id="KW-0863">Zinc-finger</keyword>
<dbReference type="AlphaFoldDB" id="A0A2U1QN19"/>
<evidence type="ECO:0000256" key="2">
    <source>
        <dbReference type="ARBA" id="ARBA00022771"/>
    </source>
</evidence>
<dbReference type="Pfam" id="PF03101">
    <property type="entry name" value="FAR1"/>
    <property type="match status" value="1"/>
</dbReference>
<accession>A0A2U1QN19</accession>
<evidence type="ECO:0000256" key="3">
    <source>
        <dbReference type="ARBA" id="ARBA00022833"/>
    </source>
</evidence>
<proteinExistence type="predicted"/>
<keyword evidence="3" id="KW-0862">Zinc</keyword>
<dbReference type="EMBL" id="PKPP01000021">
    <property type="protein sequence ID" value="PWA99404.1"/>
    <property type="molecule type" value="Genomic_DNA"/>
</dbReference>
<dbReference type="PROSITE" id="PS50966">
    <property type="entry name" value="ZF_SWIM"/>
    <property type="match status" value="1"/>
</dbReference>
<dbReference type="InterPro" id="IPR007527">
    <property type="entry name" value="Znf_SWIM"/>
</dbReference>